<comment type="caution">
    <text evidence="1">The sequence shown here is derived from an EMBL/GenBank/DDBJ whole genome shotgun (WGS) entry which is preliminary data.</text>
</comment>
<evidence type="ECO:0000313" key="2">
    <source>
        <dbReference type="Proteomes" id="UP000584587"/>
    </source>
</evidence>
<accession>A0A846TSL3</accession>
<dbReference type="RefSeq" id="WP_168104966.1">
    <property type="nucleotide sequence ID" value="NZ_CP051215.1"/>
</dbReference>
<evidence type="ECO:0000313" key="1">
    <source>
        <dbReference type="EMBL" id="NKE38495.1"/>
    </source>
</evidence>
<sequence>MQEKSNLTQANDTYATIDQLNKEIKTRANNDTVIINTVNSLSTNYENYKKTSTIILNNKQDRTDNSLNTTDKTIVGAINEINSDYIKGSELTSGIKENRDDINEIKEDYIKGSKLTESIEQNKNNINELSVQMASVVDKSYIDESITKMINQFETKIYTKFKEANVNDDKYLFDEYDETYWHLFVFEFETITKKKIIGVLERPSNLNSEIPSHNVVLDYSATSSLNLIFTASQKTLEIKNWLETRRKISKITIYRKK</sequence>
<dbReference type="AlphaFoldDB" id="A0A846TSL3"/>
<dbReference type="Proteomes" id="UP000584587">
    <property type="component" value="Unassembled WGS sequence"/>
</dbReference>
<name>A0A846TSL3_9MOLU</name>
<protein>
    <submittedName>
        <fullName evidence="1">Uncharacterized protein</fullName>
    </submittedName>
</protein>
<organism evidence="1 2">
    <name type="scientific">Spiroplasma platyhelix PALS-1</name>
    <dbReference type="NCBI Taxonomy" id="1276218"/>
    <lineage>
        <taxon>Bacteria</taxon>
        <taxon>Bacillati</taxon>
        <taxon>Mycoplasmatota</taxon>
        <taxon>Mollicutes</taxon>
        <taxon>Entomoplasmatales</taxon>
        <taxon>Spiroplasmataceae</taxon>
        <taxon>Spiroplasma</taxon>
    </lineage>
</organism>
<reference evidence="1 2" key="1">
    <citation type="submission" date="2020-04" db="EMBL/GenBank/DDBJ databases">
        <title>Complete genome sequence of Spiroplasma platyhelix ATCC 51748, an insect isolate.</title>
        <authorList>
            <person name="Green E.A."/>
            <person name="Klassen J.L."/>
        </authorList>
    </citation>
    <scope>NUCLEOTIDE SEQUENCE [LARGE SCALE GENOMIC DNA]</scope>
    <source>
        <strain evidence="1 2">PALS-1</strain>
    </source>
</reference>
<dbReference type="EMBL" id="JAAVVK010000001">
    <property type="protein sequence ID" value="NKE38495.1"/>
    <property type="molecule type" value="Genomic_DNA"/>
</dbReference>
<gene>
    <name evidence="1" type="ORF">HER12_01850</name>
</gene>
<proteinExistence type="predicted"/>
<keyword evidence="2" id="KW-1185">Reference proteome</keyword>